<evidence type="ECO:0000256" key="3">
    <source>
        <dbReference type="ARBA" id="ARBA00011152"/>
    </source>
</evidence>
<dbReference type="EC" id="3.5.1.2" evidence="12"/>
<keyword evidence="7 12" id="KW-0315">Glutamine amidotransferase</keyword>
<comment type="subunit">
    <text evidence="3 12">Heterodimer of HisH and HisF.</text>
</comment>
<dbReference type="FunFam" id="3.40.50.880:FF:000009">
    <property type="entry name" value="Imidazole glycerol phosphate synthase subunit HisH"/>
    <property type="match status" value="1"/>
</dbReference>
<evidence type="ECO:0000259" key="14">
    <source>
        <dbReference type="Pfam" id="PF00117"/>
    </source>
</evidence>
<dbReference type="GO" id="GO:0004359">
    <property type="term" value="F:glutaminase activity"/>
    <property type="evidence" value="ECO:0007669"/>
    <property type="project" value="UniProtKB-EC"/>
</dbReference>
<dbReference type="SUPFAM" id="SSF52317">
    <property type="entry name" value="Class I glutamine amidotransferase-like"/>
    <property type="match status" value="1"/>
</dbReference>
<evidence type="ECO:0000256" key="6">
    <source>
        <dbReference type="ARBA" id="ARBA00022801"/>
    </source>
</evidence>
<keyword evidence="16" id="KW-1185">Reference proteome</keyword>
<organism evidence="15 16">
    <name type="scientific">Lysobacter soli</name>
    <dbReference type="NCBI Taxonomy" id="453783"/>
    <lineage>
        <taxon>Bacteria</taxon>
        <taxon>Pseudomonadati</taxon>
        <taxon>Pseudomonadota</taxon>
        <taxon>Gammaproteobacteria</taxon>
        <taxon>Lysobacterales</taxon>
        <taxon>Lysobacteraceae</taxon>
        <taxon>Lysobacter</taxon>
    </lineage>
</organism>
<dbReference type="PANTHER" id="PTHR42701">
    <property type="entry name" value="IMIDAZOLE GLYCEROL PHOSPHATE SYNTHASE SUBUNIT HISH"/>
    <property type="match status" value="1"/>
</dbReference>
<dbReference type="GO" id="GO:0016829">
    <property type="term" value="F:lyase activity"/>
    <property type="evidence" value="ECO:0007669"/>
    <property type="project" value="UniProtKB-KW"/>
</dbReference>
<sequence>MTDVVLIDWGGGNIGSVRYALDRLGARSVLSSDADTIANAPRVILPGVGAAAPAMQRLHELDLVDTIRALEVPLLGICLGMQLLYESSEEGEVEGLGVLKGRIERIAPRPGLRVPHMGWNRLRRERSSALLDGIEDGEWAYFVHGFVAPLSEDTLASSDYGSGFTAVAGRGQRFGAQFHPERSAATGQRLLANFLAMEAA</sequence>
<feature type="domain" description="Glutamine amidotransferase" evidence="14">
    <location>
        <begin position="6"/>
        <end position="195"/>
    </location>
</feature>
<dbReference type="GO" id="GO:0000107">
    <property type="term" value="F:imidazoleglycerol-phosphate synthase activity"/>
    <property type="evidence" value="ECO:0007669"/>
    <property type="project" value="UniProtKB-UniRule"/>
</dbReference>
<feature type="active site" evidence="12 13">
    <location>
        <position position="179"/>
    </location>
</feature>
<dbReference type="PROSITE" id="PS51273">
    <property type="entry name" value="GATASE_TYPE_1"/>
    <property type="match status" value="1"/>
</dbReference>
<dbReference type="PANTHER" id="PTHR42701:SF1">
    <property type="entry name" value="IMIDAZOLE GLYCEROL PHOSPHATE SYNTHASE SUBUNIT HISH"/>
    <property type="match status" value="1"/>
</dbReference>
<keyword evidence="6 12" id="KW-0378">Hydrolase</keyword>
<comment type="caution">
    <text evidence="15">The sequence shown here is derived from an EMBL/GenBank/DDBJ whole genome shotgun (WGS) entry which is preliminary data.</text>
</comment>
<evidence type="ECO:0000256" key="5">
    <source>
        <dbReference type="ARBA" id="ARBA00022605"/>
    </source>
</evidence>
<evidence type="ECO:0000256" key="7">
    <source>
        <dbReference type="ARBA" id="ARBA00022962"/>
    </source>
</evidence>
<name>A0A3D8V821_9GAMM</name>
<keyword evidence="9 12" id="KW-0456">Lyase</keyword>
<accession>A0A3D8V821</accession>
<evidence type="ECO:0000256" key="8">
    <source>
        <dbReference type="ARBA" id="ARBA00023102"/>
    </source>
</evidence>
<dbReference type="PIRSF" id="PIRSF000495">
    <property type="entry name" value="Amidotransf_hisH"/>
    <property type="match status" value="1"/>
</dbReference>
<dbReference type="HAMAP" id="MF_00278">
    <property type="entry name" value="HisH"/>
    <property type="match status" value="1"/>
</dbReference>
<dbReference type="Proteomes" id="UP000256829">
    <property type="component" value="Unassembled WGS sequence"/>
</dbReference>
<evidence type="ECO:0000256" key="2">
    <source>
        <dbReference type="ARBA" id="ARBA00005091"/>
    </source>
</evidence>
<dbReference type="RefSeq" id="WP_115844622.1">
    <property type="nucleotide sequence ID" value="NZ_CP183976.1"/>
</dbReference>
<evidence type="ECO:0000256" key="4">
    <source>
        <dbReference type="ARBA" id="ARBA00022490"/>
    </source>
</evidence>
<dbReference type="PRINTS" id="PR00097">
    <property type="entry name" value="ANTSNTHASEII"/>
</dbReference>
<dbReference type="CDD" id="cd01748">
    <property type="entry name" value="GATase1_IGP_Synthase"/>
    <property type="match status" value="1"/>
</dbReference>
<evidence type="ECO:0000256" key="10">
    <source>
        <dbReference type="ARBA" id="ARBA00047838"/>
    </source>
</evidence>
<comment type="catalytic activity">
    <reaction evidence="11 12">
        <text>L-glutamine + H2O = L-glutamate + NH4(+)</text>
        <dbReference type="Rhea" id="RHEA:15889"/>
        <dbReference type="ChEBI" id="CHEBI:15377"/>
        <dbReference type="ChEBI" id="CHEBI:28938"/>
        <dbReference type="ChEBI" id="CHEBI:29985"/>
        <dbReference type="ChEBI" id="CHEBI:58359"/>
        <dbReference type="EC" id="3.5.1.2"/>
    </reaction>
</comment>
<keyword evidence="8 12" id="KW-0368">Histidine biosynthesis</keyword>
<evidence type="ECO:0000256" key="13">
    <source>
        <dbReference type="PIRSR" id="PIRSR000495-1"/>
    </source>
</evidence>
<reference evidence="15 16" key="1">
    <citation type="submission" date="2018-08" db="EMBL/GenBank/DDBJ databases">
        <title>Lysobacter soli KCTC 22011, whole genome shotgun sequence.</title>
        <authorList>
            <person name="Zhang X."/>
            <person name="Feng G."/>
            <person name="Zhu H."/>
        </authorList>
    </citation>
    <scope>NUCLEOTIDE SEQUENCE [LARGE SCALE GENOMIC DNA]</scope>
    <source>
        <strain evidence="15 16">KCTC 22011</strain>
    </source>
</reference>
<dbReference type="Gene3D" id="3.40.50.880">
    <property type="match status" value="1"/>
</dbReference>
<dbReference type="NCBIfam" id="TIGR01855">
    <property type="entry name" value="IMP_synth_hisH"/>
    <property type="match status" value="1"/>
</dbReference>
<comment type="catalytic activity">
    <reaction evidence="10 12">
        <text>5-[(5-phospho-1-deoxy-D-ribulos-1-ylimino)methylamino]-1-(5-phospho-beta-D-ribosyl)imidazole-4-carboxamide + L-glutamine = D-erythro-1-(imidazol-4-yl)glycerol 3-phosphate + 5-amino-1-(5-phospho-beta-D-ribosyl)imidazole-4-carboxamide + L-glutamate + H(+)</text>
        <dbReference type="Rhea" id="RHEA:24793"/>
        <dbReference type="ChEBI" id="CHEBI:15378"/>
        <dbReference type="ChEBI" id="CHEBI:29985"/>
        <dbReference type="ChEBI" id="CHEBI:58278"/>
        <dbReference type="ChEBI" id="CHEBI:58359"/>
        <dbReference type="ChEBI" id="CHEBI:58475"/>
        <dbReference type="ChEBI" id="CHEBI:58525"/>
        <dbReference type="EC" id="4.3.2.10"/>
    </reaction>
</comment>
<gene>
    <name evidence="12 15" type="primary">hisH</name>
    <name evidence="15" type="ORF">DX912_17150</name>
</gene>
<feature type="active site" evidence="12 13">
    <location>
        <position position="181"/>
    </location>
</feature>
<dbReference type="GO" id="GO:0000105">
    <property type="term" value="P:L-histidine biosynthetic process"/>
    <property type="evidence" value="ECO:0007669"/>
    <property type="project" value="UniProtKB-UniRule"/>
</dbReference>
<dbReference type="EC" id="4.3.2.10" evidence="12"/>
<proteinExistence type="inferred from homology"/>
<comment type="function">
    <text evidence="12">IGPS catalyzes the conversion of PRFAR and glutamine to IGP, AICAR and glutamate. The HisH subunit catalyzes the hydrolysis of glutamine to glutamate and ammonia as part of the synthesis of IGP and AICAR. The resulting ammonia molecule is channeled to the active site of HisF.</text>
</comment>
<protein>
    <recommendedName>
        <fullName evidence="12">Imidazole glycerol phosphate synthase subunit HisH</fullName>
        <ecNumber evidence="12">4.3.2.10</ecNumber>
    </recommendedName>
    <alternativeName>
        <fullName evidence="12">IGP synthase glutaminase subunit</fullName>
        <ecNumber evidence="12">3.5.1.2</ecNumber>
    </alternativeName>
    <alternativeName>
        <fullName evidence="12">IGP synthase subunit HisH</fullName>
    </alternativeName>
    <alternativeName>
        <fullName evidence="12">ImGP synthase subunit HisH</fullName>
        <shortName evidence="12">IGPS subunit HisH</shortName>
    </alternativeName>
</protein>
<dbReference type="InterPro" id="IPR010139">
    <property type="entry name" value="Imidazole-glycPsynth_HisH"/>
</dbReference>
<evidence type="ECO:0000313" key="16">
    <source>
        <dbReference type="Proteomes" id="UP000256829"/>
    </source>
</evidence>
<comment type="subcellular location">
    <subcellularLocation>
        <location evidence="1 12">Cytoplasm</location>
    </subcellularLocation>
</comment>
<dbReference type="EMBL" id="QTJR01000017">
    <property type="protein sequence ID" value="RDY65552.1"/>
    <property type="molecule type" value="Genomic_DNA"/>
</dbReference>
<keyword evidence="5 12" id="KW-0028">Amino-acid biosynthesis</keyword>
<dbReference type="UniPathway" id="UPA00031">
    <property type="reaction ID" value="UER00010"/>
</dbReference>
<evidence type="ECO:0000256" key="9">
    <source>
        <dbReference type="ARBA" id="ARBA00023239"/>
    </source>
</evidence>
<evidence type="ECO:0000313" key="15">
    <source>
        <dbReference type="EMBL" id="RDY65552.1"/>
    </source>
</evidence>
<dbReference type="AlphaFoldDB" id="A0A3D8V821"/>
<evidence type="ECO:0000256" key="11">
    <source>
        <dbReference type="ARBA" id="ARBA00049534"/>
    </source>
</evidence>
<comment type="pathway">
    <text evidence="2 12">Amino-acid biosynthesis; L-histidine biosynthesis; L-histidine from 5-phospho-alpha-D-ribose 1-diphosphate: step 5/9.</text>
</comment>
<feature type="active site" description="Nucleophile" evidence="12 13">
    <location>
        <position position="78"/>
    </location>
</feature>
<dbReference type="Pfam" id="PF00117">
    <property type="entry name" value="GATase"/>
    <property type="match status" value="1"/>
</dbReference>
<dbReference type="GO" id="GO:0005737">
    <property type="term" value="C:cytoplasm"/>
    <property type="evidence" value="ECO:0007669"/>
    <property type="project" value="UniProtKB-SubCell"/>
</dbReference>
<evidence type="ECO:0000256" key="12">
    <source>
        <dbReference type="HAMAP-Rule" id="MF_00278"/>
    </source>
</evidence>
<evidence type="ECO:0000256" key="1">
    <source>
        <dbReference type="ARBA" id="ARBA00004496"/>
    </source>
</evidence>
<dbReference type="InterPro" id="IPR017926">
    <property type="entry name" value="GATASE"/>
</dbReference>
<dbReference type="InterPro" id="IPR029062">
    <property type="entry name" value="Class_I_gatase-like"/>
</dbReference>
<keyword evidence="4 12" id="KW-0963">Cytoplasm</keyword>